<protein>
    <submittedName>
        <fullName evidence="2">Uncharacterized protein</fullName>
    </submittedName>
</protein>
<feature type="compositionally biased region" description="Low complexity" evidence="1">
    <location>
        <begin position="81"/>
        <end position="91"/>
    </location>
</feature>
<dbReference type="EMBL" id="OZ037947">
    <property type="protein sequence ID" value="CAL1707985.1"/>
    <property type="molecule type" value="Genomic_DNA"/>
</dbReference>
<feature type="region of interest" description="Disordered" evidence="1">
    <location>
        <begin position="1"/>
        <end position="64"/>
    </location>
</feature>
<feature type="region of interest" description="Disordered" evidence="1">
    <location>
        <begin position="79"/>
        <end position="153"/>
    </location>
</feature>
<feature type="compositionally biased region" description="Basic and acidic residues" evidence="1">
    <location>
        <begin position="117"/>
        <end position="131"/>
    </location>
</feature>
<organism evidence="2 3">
    <name type="scientific">Somion occarium</name>
    <dbReference type="NCBI Taxonomy" id="3059160"/>
    <lineage>
        <taxon>Eukaryota</taxon>
        <taxon>Fungi</taxon>
        <taxon>Dikarya</taxon>
        <taxon>Basidiomycota</taxon>
        <taxon>Agaricomycotina</taxon>
        <taxon>Agaricomycetes</taxon>
        <taxon>Polyporales</taxon>
        <taxon>Cerrenaceae</taxon>
        <taxon>Somion</taxon>
    </lineage>
</organism>
<reference evidence="3" key="1">
    <citation type="submission" date="2024-04" db="EMBL/GenBank/DDBJ databases">
        <authorList>
            <person name="Shaw F."/>
            <person name="Minotto A."/>
        </authorList>
    </citation>
    <scope>NUCLEOTIDE SEQUENCE [LARGE SCALE GENOMIC DNA]</scope>
</reference>
<name>A0ABP1DJM8_9APHY</name>
<feature type="compositionally biased region" description="Basic and acidic residues" evidence="1">
    <location>
        <begin position="29"/>
        <end position="43"/>
    </location>
</feature>
<accession>A0ABP1DJM8</accession>
<keyword evidence="3" id="KW-1185">Reference proteome</keyword>
<sequence length="153" mass="16872">MEDDSDKHIFKGTSVNSSKSISDSVSSHLYEKNDRTHCEEGQRADQVNEDENKPAETDGQTGVVDQTWVKHDLMLEPGGRLSSSLVLPSPSQEKSLRHPEEDNMSMTFTNMAALESSAKKEPEENQGRPDTRIGGVKMTAVQPKPKPNPLTPP</sequence>
<evidence type="ECO:0000313" key="3">
    <source>
        <dbReference type="Proteomes" id="UP001497453"/>
    </source>
</evidence>
<feature type="compositionally biased region" description="Pro residues" evidence="1">
    <location>
        <begin position="144"/>
        <end position="153"/>
    </location>
</feature>
<proteinExistence type="predicted"/>
<dbReference type="Proteomes" id="UP001497453">
    <property type="component" value="Chromosome 4"/>
</dbReference>
<evidence type="ECO:0000313" key="2">
    <source>
        <dbReference type="EMBL" id="CAL1707985.1"/>
    </source>
</evidence>
<evidence type="ECO:0000256" key="1">
    <source>
        <dbReference type="SAM" id="MobiDB-lite"/>
    </source>
</evidence>
<gene>
    <name evidence="2" type="ORF">GFSPODELE1_LOCUS6634</name>
</gene>
<feature type="compositionally biased region" description="Low complexity" evidence="1">
    <location>
        <begin position="14"/>
        <end position="27"/>
    </location>
</feature>